<reference evidence="3 4" key="1">
    <citation type="journal article" date="1991" name="Int. J. Syst. Bacteriol.">
        <title>Description of the erythromycin-producing bacterium Arthrobacter sp. strain NRRL B-3381 as Aeromicrobium erythreum gen. nov., sp. nov.</title>
        <authorList>
            <person name="Miller E.S."/>
            <person name="Woese C.R."/>
            <person name="Brenner S."/>
        </authorList>
    </citation>
    <scope>NUCLEOTIDE SEQUENCE [LARGE SCALE GENOMIC DNA]</scope>
    <source>
        <strain evidence="3 4">AR18</strain>
    </source>
</reference>
<dbReference type="KEGG" id="aer:AERYTH_09410"/>
<dbReference type="InterPro" id="IPR025182">
    <property type="entry name" value="RNApol-bd_RbpA"/>
</dbReference>
<comment type="subunit">
    <text evidence="1">Forms a complex with the RNAP catalytic core and with free principal sigma factors.</text>
</comment>
<feature type="binding site" evidence="1">
    <location>
        <position position="56"/>
    </location>
    <ligand>
        <name>Zn(2+)</name>
        <dbReference type="ChEBI" id="CHEBI:29105"/>
    </ligand>
</feature>
<comment type="similarity">
    <text evidence="1">Belongs to the RNA polymerase-binding protein RbpA family.</text>
</comment>
<dbReference type="Proteomes" id="UP000067689">
    <property type="component" value="Chromosome"/>
</dbReference>
<name>A0A0U4BAT8_9ACTN</name>
<feature type="binding site" evidence="1">
    <location>
        <position position="38"/>
    </location>
    <ligand>
        <name>Zn(2+)</name>
        <dbReference type="ChEBI" id="CHEBI:29105"/>
    </ligand>
</feature>
<dbReference type="InterPro" id="IPR038638">
    <property type="entry name" value="RbpA_sf"/>
</dbReference>
<accession>A0A0U4BAT8</accession>
<protein>
    <recommendedName>
        <fullName evidence="1">RNA polymerase-binding protein RbpA</fullName>
    </recommendedName>
</protein>
<dbReference type="AlphaFoldDB" id="A0A0U4BAT8"/>
<dbReference type="RefSeq" id="WP_067857684.1">
    <property type="nucleotide sequence ID" value="NZ_CP011502.1"/>
</dbReference>
<dbReference type="GO" id="GO:0045893">
    <property type="term" value="P:positive regulation of DNA-templated transcription"/>
    <property type="evidence" value="ECO:0007669"/>
    <property type="project" value="UniProtKB-UniRule"/>
</dbReference>
<sequence>MAAGAIRGSRIGSGPMGEAERGEAAPRKAVTYFCANDHQTALNFALEAEPPESWDCPRCGLPASHDAENRPTAPKTEPYKTHLAYVKERRSEDEAQVILTEALDSLRSRRKSGEIIF</sequence>
<keyword evidence="1" id="KW-0804">Transcription</keyword>
<keyword evidence="1" id="KW-0479">Metal-binding</keyword>
<dbReference type="STRING" id="2041.AERYTH_09410"/>
<evidence type="ECO:0000313" key="3">
    <source>
        <dbReference type="EMBL" id="ALX04900.1"/>
    </source>
</evidence>
<feature type="binding site" evidence="1">
    <location>
        <position position="59"/>
    </location>
    <ligand>
        <name>Zn(2+)</name>
        <dbReference type="ChEBI" id="CHEBI:29105"/>
    </ligand>
</feature>
<evidence type="ECO:0000256" key="2">
    <source>
        <dbReference type="SAM" id="MobiDB-lite"/>
    </source>
</evidence>
<feature type="binding site" evidence="1">
    <location>
        <position position="34"/>
    </location>
    <ligand>
        <name>Zn(2+)</name>
        <dbReference type="ChEBI" id="CHEBI:29105"/>
    </ligand>
</feature>
<dbReference type="GO" id="GO:0008270">
    <property type="term" value="F:zinc ion binding"/>
    <property type="evidence" value="ECO:0007669"/>
    <property type="project" value="UniProtKB-UniRule"/>
</dbReference>
<gene>
    <name evidence="1" type="primary">rbpA</name>
    <name evidence="3" type="ORF">AERYTH_09410</name>
</gene>
<dbReference type="EMBL" id="CP011502">
    <property type="protein sequence ID" value="ALX04900.1"/>
    <property type="molecule type" value="Genomic_DNA"/>
</dbReference>
<dbReference type="PATRIC" id="fig|2041.4.peg.1967"/>
<evidence type="ECO:0000313" key="4">
    <source>
        <dbReference type="Proteomes" id="UP000067689"/>
    </source>
</evidence>
<dbReference type="Pfam" id="PF13397">
    <property type="entry name" value="RbpA"/>
    <property type="match status" value="1"/>
</dbReference>
<dbReference type="HAMAP" id="MF_01483">
    <property type="entry name" value="RbpA"/>
    <property type="match status" value="1"/>
</dbReference>
<dbReference type="OrthoDB" id="3254820at2"/>
<dbReference type="GO" id="GO:0001000">
    <property type="term" value="F:bacterial-type RNA polymerase core enzyme binding"/>
    <property type="evidence" value="ECO:0007669"/>
    <property type="project" value="UniProtKB-UniRule"/>
</dbReference>
<comment type="function">
    <text evidence="1">Binds to RNA polymerase (RNAP), stimulating transcription from principal, but not alternative sigma factor promoters.</text>
</comment>
<dbReference type="Gene3D" id="2.20.28.270">
    <property type="entry name" value="RNA polymerase-binding protein A"/>
    <property type="match status" value="1"/>
</dbReference>
<keyword evidence="4" id="KW-1185">Reference proteome</keyword>
<proteinExistence type="inferred from homology"/>
<organism evidence="3 4">
    <name type="scientific">Aeromicrobium erythreum</name>
    <dbReference type="NCBI Taxonomy" id="2041"/>
    <lineage>
        <taxon>Bacteria</taxon>
        <taxon>Bacillati</taxon>
        <taxon>Actinomycetota</taxon>
        <taxon>Actinomycetes</taxon>
        <taxon>Propionibacteriales</taxon>
        <taxon>Nocardioidaceae</taxon>
        <taxon>Aeromicrobium</taxon>
    </lineage>
</organism>
<feature type="region of interest" description="Disordered" evidence="2">
    <location>
        <begin position="1"/>
        <end position="23"/>
    </location>
</feature>
<evidence type="ECO:0000256" key="1">
    <source>
        <dbReference type="HAMAP-Rule" id="MF_01483"/>
    </source>
</evidence>
<keyword evidence="1" id="KW-0862">Zinc</keyword>
<keyword evidence="1" id="KW-0805">Transcription regulation</keyword>
<comment type="cofactor">
    <cofactor evidence="1">
        <name>Zn(2+)</name>
        <dbReference type="ChEBI" id="CHEBI:29105"/>
    </cofactor>
    <text evidence="1">Bind 1 Zn(2+) per subunit.</text>
</comment>